<dbReference type="PROSITE" id="PS50234">
    <property type="entry name" value="VWFA"/>
    <property type="match status" value="2"/>
</dbReference>
<keyword evidence="3" id="KW-0176">Collagen</keyword>
<dbReference type="Gene3D" id="3.40.50.410">
    <property type="entry name" value="von Willebrand factor, type A domain"/>
    <property type="match status" value="2"/>
</dbReference>
<feature type="domain" description="VWFA" evidence="1">
    <location>
        <begin position="20"/>
        <end position="70"/>
    </location>
</feature>
<dbReference type="RefSeq" id="XP_012946534.1">
    <property type="nucleotide sequence ID" value="XM_013091080.1"/>
</dbReference>
<dbReference type="GO" id="GO:0005581">
    <property type="term" value="C:collagen trimer"/>
    <property type="evidence" value="ECO:0007669"/>
    <property type="project" value="UniProtKB-KW"/>
</dbReference>
<dbReference type="Pfam" id="PF00092">
    <property type="entry name" value="VWA"/>
    <property type="match status" value="2"/>
</dbReference>
<keyword evidence="2" id="KW-1185">Reference proteome</keyword>
<dbReference type="SUPFAM" id="SSF53300">
    <property type="entry name" value="vWA-like"/>
    <property type="match status" value="2"/>
</dbReference>
<evidence type="ECO:0000259" key="1">
    <source>
        <dbReference type="PROSITE" id="PS50234"/>
    </source>
</evidence>
<dbReference type="InterPro" id="IPR002035">
    <property type="entry name" value="VWF_A"/>
</dbReference>
<dbReference type="PANTHER" id="PTHR22588:SF3">
    <property type="entry name" value="VWFA DOMAIN-CONTAINING PROTEIN"/>
    <property type="match status" value="1"/>
</dbReference>
<feature type="domain" description="VWFA" evidence="1">
    <location>
        <begin position="123"/>
        <end position="204"/>
    </location>
</feature>
<name>A0ABM1AF92_APLCA</name>
<protein>
    <submittedName>
        <fullName evidence="3">Collagen alpha-6(VI) chain</fullName>
    </submittedName>
</protein>
<organism evidence="2 3">
    <name type="scientific">Aplysia californica</name>
    <name type="common">California sea hare</name>
    <dbReference type="NCBI Taxonomy" id="6500"/>
    <lineage>
        <taxon>Eukaryota</taxon>
        <taxon>Metazoa</taxon>
        <taxon>Spiralia</taxon>
        <taxon>Lophotrochozoa</taxon>
        <taxon>Mollusca</taxon>
        <taxon>Gastropoda</taxon>
        <taxon>Heterobranchia</taxon>
        <taxon>Euthyneura</taxon>
        <taxon>Tectipleura</taxon>
        <taxon>Aplysiida</taxon>
        <taxon>Aplysioidea</taxon>
        <taxon>Aplysiidae</taxon>
        <taxon>Aplysia</taxon>
    </lineage>
</organism>
<feature type="non-terminal residue" evidence="3">
    <location>
        <position position="204"/>
    </location>
</feature>
<sequence>MCPWLNHDDDLKADVTHSEAKKLKATGVDVISVGVGKHADFKELKDIASNDHLVFRPKSFGELEKIRKELTTKACQTAQAPTTINRPLTVSLSVPRTFYLGVSCNMSTNTISLSPGAFYLGVDDAQFSAILFGSQVSQLFSFGQYTELDKISAALHGAQYSQGGSCGMAGAFQYAWQTSFTTASGARPDVPRVVILLTDSQAEN</sequence>
<gene>
    <name evidence="3" type="primary">LOC101856001</name>
</gene>
<dbReference type="PANTHER" id="PTHR22588">
    <property type="entry name" value="VWFA DOMAIN-CONTAINING PROTEIN"/>
    <property type="match status" value="1"/>
</dbReference>
<dbReference type="InterPro" id="IPR052229">
    <property type="entry name" value="Collagen-VI/PIF"/>
</dbReference>
<dbReference type="InterPro" id="IPR036465">
    <property type="entry name" value="vWFA_dom_sf"/>
</dbReference>
<proteinExistence type="predicted"/>
<evidence type="ECO:0000313" key="2">
    <source>
        <dbReference type="Proteomes" id="UP000694888"/>
    </source>
</evidence>
<dbReference type="GeneID" id="101856001"/>
<reference evidence="3" key="1">
    <citation type="submission" date="2025-08" db="UniProtKB">
        <authorList>
            <consortium name="RefSeq"/>
        </authorList>
    </citation>
    <scope>IDENTIFICATION</scope>
</reference>
<dbReference type="Proteomes" id="UP000694888">
    <property type="component" value="Unplaced"/>
</dbReference>
<accession>A0ABM1AF92</accession>
<evidence type="ECO:0000313" key="3">
    <source>
        <dbReference type="RefSeq" id="XP_012946534.1"/>
    </source>
</evidence>